<accession>A0A1X7VU17</accession>
<dbReference type="eggNOG" id="KOG3573">
    <property type="taxonomic scope" value="Eukaryota"/>
</dbReference>
<dbReference type="InParanoid" id="A0A1X7VU17"/>
<dbReference type="Pfam" id="PF05461">
    <property type="entry name" value="ApoL"/>
    <property type="match status" value="1"/>
</dbReference>
<dbReference type="GO" id="GO:0016020">
    <property type="term" value="C:membrane"/>
    <property type="evidence" value="ECO:0007669"/>
    <property type="project" value="TreeGrafter"/>
</dbReference>
<dbReference type="InterPro" id="IPR015917">
    <property type="entry name" value="Pept_C14A"/>
</dbReference>
<dbReference type="EnsemblMetazoa" id="XM_019997176.1">
    <property type="protein sequence ID" value="XP_019852735.1"/>
    <property type="gene ID" value="LOC109582461"/>
</dbReference>
<sequence>MAAPTENQSELSENQSDTSLSVTATYHVSEDPKILQGYCIIINNNTQKYDDQTIKEMKEVLSNRLGFHIQVYSSLTRKGIKHLLKTVATVDHSGQYCFVLIVLSEGEREKVIYGSDGKKLGVNDLVMLFSRDACSSLEEKPKLFFTETQLNEPNDVQPQFNGVPHTFIASYFGSFPVERKPMLTMITSLRIQFTIQESLAAFASANDPTFTMKDVLTNPLHFWDLTPRDTDKEQQCDAKLRLALSVLSKLRQATVEKLERDRRKIFSICQNVRQSRIAGSITSLVGGGLAVIGIGLIPVTFGGSIALSVIGAGVGIAGGAVTIASTVTDKVISNHKLKQAKAIINVDKQLTEQVNEILMERFVNKAIRDNPAASTEEAVAVVLQGRQLLRTGAVTANAVTSGVQVARSAFHGGAFALRVTGAAARGVAIVGGVVAVLTVPLDLGELIYNSVKLYNKSETKATTWFEEQIEFLKETQKGMENMLQAQNIHSEAASDTAEHSALEEKRVLPEEIS</sequence>
<dbReference type="STRING" id="400682.A0A1X7VU17"/>
<comment type="similarity">
    <text evidence="2">Belongs to the peptidase C14A family.</text>
</comment>
<comment type="similarity">
    <text evidence="1">Belongs to the apolipoprotein L family.</text>
</comment>
<feature type="compositionally biased region" description="Basic and acidic residues" evidence="3">
    <location>
        <begin position="496"/>
        <end position="513"/>
    </location>
</feature>
<name>A0A1X7VU17_AMPQE</name>
<protein>
    <recommendedName>
        <fullName evidence="5">Caspase family p20 domain-containing protein</fullName>
    </recommendedName>
</protein>
<organism evidence="6">
    <name type="scientific">Amphimedon queenslandica</name>
    <name type="common">Sponge</name>
    <dbReference type="NCBI Taxonomy" id="400682"/>
    <lineage>
        <taxon>Eukaryota</taxon>
        <taxon>Metazoa</taxon>
        <taxon>Porifera</taxon>
        <taxon>Demospongiae</taxon>
        <taxon>Heteroscleromorpha</taxon>
        <taxon>Haplosclerida</taxon>
        <taxon>Niphatidae</taxon>
        <taxon>Amphimedon</taxon>
    </lineage>
</organism>
<dbReference type="InterPro" id="IPR008405">
    <property type="entry name" value="ApoL"/>
</dbReference>
<feature type="region of interest" description="Disordered" evidence="3">
    <location>
        <begin position="492"/>
        <end position="513"/>
    </location>
</feature>
<dbReference type="Gene3D" id="3.40.50.1460">
    <property type="match status" value="1"/>
</dbReference>
<reference evidence="6" key="2">
    <citation type="submission" date="2017-05" db="UniProtKB">
        <authorList>
            <consortium name="EnsemblMetazoa"/>
        </authorList>
    </citation>
    <scope>IDENTIFICATION</scope>
</reference>
<dbReference type="GO" id="GO:0042157">
    <property type="term" value="P:lipoprotein metabolic process"/>
    <property type="evidence" value="ECO:0007669"/>
    <property type="project" value="InterPro"/>
</dbReference>
<dbReference type="KEGG" id="aqu:109582461"/>
<evidence type="ECO:0000256" key="1">
    <source>
        <dbReference type="ARBA" id="ARBA00010090"/>
    </source>
</evidence>
<feature type="transmembrane region" description="Helical" evidence="4">
    <location>
        <begin position="277"/>
        <end position="299"/>
    </location>
</feature>
<dbReference type="Pfam" id="PF00656">
    <property type="entry name" value="Peptidase_C14"/>
    <property type="match status" value="1"/>
</dbReference>
<dbReference type="GO" id="GO:0005576">
    <property type="term" value="C:extracellular region"/>
    <property type="evidence" value="ECO:0007669"/>
    <property type="project" value="InterPro"/>
</dbReference>
<reference evidence="7" key="1">
    <citation type="journal article" date="2010" name="Nature">
        <title>The Amphimedon queenslandica genome and the evolution of animal complexity.</title>
        <authorList>
            <person name="Srivastava M."/>
            <person name="Simakov O."/>
            <person name="Chapman J."/>
            <person name="Fahey B."/>
            <person name="Gauthier M.E."/>
            <person name="Mitros T."/>
            <person name="Richards G.S."/>
            <person name="Conaco C."/>
            <person name="Dacre M."/>
            <person name="Hellsten U."/>
            <person name="Larroux C."/>
            <person name="Putnam N.H."/>
            <person name="Stanke M."/>
            <person name="Adamska M."/>
            <person name="Darling A."/>
            <person name="Degnan S.M."/>
            <person name="Oakley T.H."/>
            <person name="Plachetzki D.C."/>
            <person name="Zhai Y."/>
            <person name="Adamski M."/>
            <person name="Calcino A."/>
            <person name="Cummins S.F."/>
            <person name="Goodstein D.M."/>
            <person name="Harris C."/>
            <person name="Jackson D.J."/>
            <person name="Leys S.P."/>
            <person name="Shu S."/>
            <person name="Woodcroft B.J."/>
            <person name="Vervoort M."/>
            <person name="Kosik K.S."/>
            <person name="Manning G."/>
            <person name="Degnan B.M."/>
            <person name="Rokhsar D.S."/>
        </authorList>
    </citation>
    <scope>NUCLEOTIDE SEQUENCE [LARGE SCALE GENOMIC DNA]</scope>
</reference>
<dbReference type="GO" id="GO:0006508">
    <property type="term" value="P:proteolysis"/>
    <property type="evidence" value="ECO:0007669"/>
    <property type="project" value="InterPro"/>
</dbReference>
<feature type="transmembrane region" description="Helical" evidence="4">
    <location>
        <begin position="305"/>
        <end position="328"/>
    </location>
</feature>
<dbReference type="Proteomes" id="UP000007879">
    <property type="component" value="Unassembled WGS sequence"/>
</dbReference>
<evidence type="ECO:0000313" key="7">
    <source>
        <dbReference type="Proteomes" id="UP000007879"/>
    </source>
</evidence>
<evidence type="ECO:0000256" key="2">
    <source>
        <dbReference type="ARBA" id="ARBA00010134"/>
    </source>
</evidence>
<dbReference type="PANTHER" id="PTHR14096">
    <property type="entry name" value="APOLIPOPROTEIN L"/>
    <property type="match status" value="1"/>
</dbReference>
<gene>
    <name evidence="6" type="primary">109582461</name>
</gene>
<keyword evidence="4" id="KW-0812">Transmembrane</keyword>
<dbReference type="AlphaFoldDB" id="A0A1X7VU17"/>
<dbReference type="OrthoDB" id="6286214at2759"/>
<keyword evidence="7" id="KW-1185">Reference proteome</keyword>
<dbReference type="EnsemblMetazoa" id="Aqu2.1.43350_001">
    <property type="protein sequence ID" value="Aqu2.1.43350_001"/>
    <property type="gene ID" value="Aqu2.1.43350"/>
</dbReference>
<dbReference type="PROSITE" id="PS50208">
    <property type="entry name" value="CASPASE_P20"/>
    <property type="match status" value="1"/>
</dbReference>
<keyword evidence="4" id="KW-1133">Transmembrane helix</keyword>
<evidence type="ECO:0000313" key="6">
    <source>
        <dbReference type="EnsemblMetazoa" id="Aqu2.1.43350_001"/>
    </source>
</evidence>
<feature type="domain" description="Caspase family p20" evidence="5">
    <location>
        <begin position="65"/>
        <end position="147"/>
    </location>
</feature>
<dbReference type="GO" id="GO:0004197">
    <property type="term" value="F:cysteine-type endopeptidase activity"/>
    <property type="evidence" value="ECO:0007669"/>
    <property type="project" value="InterPro"/>
</dbReference>
<dbReference type="PANTHER" id="PTHR14096:SF28">
    <property type="entry name" value="APOLIPOPROTEIN L, 1-RELATED"/>
    <property type="match status" value="1"/>
</dbReference>
<proteinExistence type="inferred from homology"/>
<keyword evidence="4" id="KW-0472">Membrane</keyword>
<evidence type="ECO:0000259" key="5">
    <source>
        <dbReference type="PROSITE" id="PS50208"/>
    </source>
</evidence>
<evidence type="ECO:0000256" key="3">
    <source>
        <dbReference type="SAM" id="MobiDB-lite"/>
    </source>
</evidence>
<dbReference type="InterPro" id="IPR029030">
    <property type="entry name" value="Caspase-like_dom_sf"/>
</dbReference>
<dbReference type="SMART" id="SM00115">
    <property type="entry name" value="CASc"/>
    <property type="match status" value="1"/>
</dbReference>
<dbReference type="GO" id="GO:0006869">
    <property type="term" value="P:lipid transport"/>
    <property type="evidence" value="ECO:0007669"/>
    <property type="project" value="InterPro"/>
</dbReference>
<dbReference type="InterPro" id="IPR011600">
    <property type="entry name" value="Pept_C14_caspase"/>
</dbReference>
<dbReference type="InterPro" id="IPR001309">
    <property type="entry name" value="Pept_C14_p20"/>
</dbReference>
<dbReference type="GO" id="GO:0008289">
    <property type="term" value="F:lipid binding"/>
    <property type="evidence" value="ECO:0007669"/>
    <property type="project" value="InterPro"/>
</dbReference>
<dbReference type="SUPFAM" id="SSF52129">
    <property type="entry name" value="Caspase-like"/>
    <property type="match status" value="1"/>
</dbReference>
<evidence type="ECO:0000256" key="4">
    <source>
        <dbReference type="SAM" id="Phobius"/>
    </source>
</evidence>